<keyword evidence="2" id="KW-1185">Reference proteome</keyword>
<reference evidence="1 2" key="1">
    <citation type="submission" date="2024-04" db="EMBL/GenBank/DDBJ databases">
        <title>Okeanomitos corallinicola gen. &amp; sp. nov. (Nostocales, Cyanobacteria), a new toxic marine heterocyst-forming cyanobacterium from a coral reef.</title>
        <authorList>
            <person name="Li H."/>
            <person name="Li R."/>
            <person name="Kang J."/>
            <person name="Hii K.S."/>
            <person name="Mohamed H.F."/>
            <person name="Xu X."/>
            <person name="Luo Z."/>
        </authorList>
    </citation>
    <scope>NUCLEOTIDE SEQUENCE [LARGE SCALE GENOMIC DNA]</scope>
    <source>
        <strain evidence="1 2">TIOX110</strain>
    </source>
</reference>
<protein>
    <submittedName>
        <fullName evidence="1">Uncharacterized protein</fullName>
    </submittedName>
</protein>
<proteinExistence type="predicted"/>
<dbReference type="Proteomes" id="UP001483337">
    <property type="component" value="Chromosome"/>
</dbReference>
<evidence type="ECO:0000313" key="2">
    <source>
        <dbReference type="Proteomes" id="UP001483337"/>
    </source>
</evidence>
<evidence type="ECO:0000313" key="1">
    <source>
        <dbReference type="EMBL" id="WZB87474.1"/>
    </source>
</evidence>
<dbReference type="RefSeq" id="WP_353930387.1">
    <property type="nucleotide sequence ID" value="NZ_CP150886.1"/>
</dbReference>
<accession>A0ABZ2UR44</accession>
<organism evidence="1 2">
    <name type="scientific">Okeanomitos corallinicola TIOX110</name>
    <dbReference type="NCBI Taxonomy" id="3133117"/>
    <lineage>
        <taxon>Bacteria</taxon>
        <taxon>Bacillati</taxon>
        <taxon>Cyanobacteriota</taxon>
        <taxon>Cyanophyceae</taxon>
        <taxon>Nostocales</taxon>
        <taxon>Aphanizomenonaceae</taxon>
        <taxon>Okeanomitos</taxon>
    </lineage>
</organism>
<sequence length="280" mass="31701">MFPVSVNRHIDEHLKNVVLEIETKNPDLSVFTARQFRYNLFQNTVELTIKEPRQFNVLEEFIIRAGLEFDPPPTSTELASVLGLDAVFVNNTIATLQSLQTLSLDSTITVTNEGRLFYEKGTVPQPPYTVTVYAICDALEESVIFQSEYLDDVSMKLPDLTKVVKISDKSINISALEIEKIQNIVKDSDLTFHVPEQGKIVTDFQVIPPTKNIWQSLDLLVIFNAKEDIFNIQVCKGEEILKPASKKINSLLKQGKIYLTELCELSNENIALAREEIIQN</sequence>
<name>A0ABZ2UR44_9CYAN</name>
<dbReference type="EMBL" id="CP150886">
    <property type="protein sequence ID" value="WZB87474.1"/>
    <property type="molecule type" value="Genomic_DNA"/>
</dbReference>
<gene>
    <name evidence="1" type="ORF">WJM97_19205</name>
</gene>